<dbReference type="PROSITE" id="PS50931">
    <property type="entry name" value="HTH_LYSR"/>
    <property type="match status" value="1"/>
</dbReference>
<dbReference type="RefSeq" id="WP_287299570.1">
    <property type="nucleotide sequence ID" value="NZ_JAPJQJ010000016.1"/>
</dbReference>
<dbReference type="SUPFAM" id="SSF46785">
    <property type="entry name" value="Winged helix' DNA-binding domain"/>
    <property type="match status" value="1"/>
</dbReference>
<keyword evidence="4" id="KW-0804">Transcription</keyword>
<reference evidence="6" key="1">
    <citation type="submission" date="2020-04" db="EMBL/GenBank/DDBJ databases">
        <title>Deep metagenomics examines the oral microbiome during advanced dental caries in children, revealing novel taxa and co-occurrences with host molecules.</title>
        <authorList>
            <person name="Baker J.L."/>
            <person name="Morton J.T."/>
            <person name="Dinis M."/>
            <person name="Alvarez R."/>
            <person name="Tran N.C."/>
            <person name="Knight R."/>
            <person name="Edlund A."/>
        </authorList>
    </citation>
    <scope>NUCLEOTIDE SEQUENCE</scope>
    <source>
        <strain evidence="6">JCVI_24_bin.8</strain>
    </source>
</reference>
<keyword evidence="3" id="KW-0238">DNA-binding</keyword>
<keyword evidence="2" id="KW-0805">Transcription regulation</keyword>
<evidence type="ECO:0000313" key="7">
    <source>
        <dbReference type="Proteomes" id="UP000722050"/>
    </source>
</evidence>
<accession>A0A930EEB0</accession>
<evidence type="ECO:0000256" key="4">
    <source>
        <dbReference type="ARBA" id="ARBA00023163"/>
    </source>
</evidence>
<gene>
    <name evidence="6" type="ORF">HXM71_04605</name>
</gene>
<dbReference type="Gene3D" id="1.10.10.10">
    <property type="entry name" value="Winged helix-like DNA-binding domain superfamily/Winged helix DNA-binding domain"/>
    <property type="match status" value="1"/>
</dbReference>
<dbReference type="Proteomes" id="UP000722050">
    <property type="component" value="Unassembled WGS sequence"/>
</dbReference>
<dbReference type="Pfam" id="PF00126">
    <property type="entry name" value="HTH_1"/>
    <property type="match status" value="1"/>
</dbReference>
<dbReference type="GO" id="GO:0003700">
    <property type="term" value="F:DNA-binding transcription factor activity"/>
    <property type="evidence" value="ECO:0007669"/>
    <property type="project" value="InterPro"/>
</dbReference>
<dbReference type="InterPro" id="IPR036390">
    <property type="entry name" value="WH_DNA-bd_sf"/>
</dbReference>
<dbReference type="Pfam" id="PF03466">
    <property type="entry name" value="LysR_substrate"/>
    <property type="match status" value="1"/>
</dbReference>
<organism evidence="6 7">
    <name type="scientific">Mogibacterium diversum</name>
    <dbReference type="NCBI Taxonomy" id="114527"/>
    <lineage>
        <taxon>Bacteria</taxon>
        <taxon>Bacillati</taxon>
        <taxon>Bacillota</taxon>
        <taxon>Clostridia</taxon>
        <taxon>Peptostreptococcales</taxon>
        <taxon>Anaerovoracaceae</taxon>
        <taxon>Mogibacterium</taxon>
    </lineage>
</organism>
<name>A0A930EEB0_9FIRM</name>
<dbReference type="AlphaFoldDB" id="A0A930EEB0"/>
<dbReference type="PRINTS" id="PR00039">
    <property type="entry name" value="HTHLYSR"/>
</dbReference>
<dbReference type="GO" id="GO:0003677">
    <property type="term" value="F:DNA binding"/>
    <property type="evidence" value="ECO:0007669"/>
    <property type="project" value="UniProtKB-KW"/>
</dbReference>
<comment type="caution">
    <text evidence="6">The sequence shown here is derived from an EMBL/GenBank/DDBJ whole genome shotgun (WGS) entry which is preliminary data.</text>
</comment>
<evidence type="ECO:0000256" key="1">
    <source>
        <dbReference type="ARBA" id="ARBA00009437"/>
    </source>
</evidence>
<comment type="similarity">
    <text evidence="1">Belongs to the LysR transcriptional regulatory family.</text>
</comment>
<dbReference type="Gene3D" id="3.40.190.10">
    <property type="entry name" value="Periplasmic binding protein-like II"/>
    <property type="match status" value="2"/>
</dbReference>
<evidence type="ECO:0000256" key="2">
    <source>
        <dbReference type="ARBA" id="ARBA00023015"/>
    </source>
</evidence>
<dbReference type="InterPro" id="IPR005119">
    <property type="entry name" value="LysR_subst-bd"/>
</dbReference>
<dbReference type="GO" id="GO:0032993">
    <property type="term" value="C:protein-DNA complex"/>
    <property type="evidence" value="ECO:0007669"/>
    <property type="project" value="TreeGrafter"/>
</dbReference>
<dbReference type="EMBL" id="JABZQH010000145">
    <property type="protein sequence ID" value="MBF1352383.1"/>
    <property type="molecule type" value="Genomic_DNA"/>
</dbReference>
<dbReference type="InterPro" id="IPR000847">
    <property type="entry name" value="LysR_HTH_N"/>
</dbReference>
<proteinExistence type="inferred from homology"/>
<evidence type="ECO:0000259" key="5">
    <source>
        <dbReference type="PROSITE" id="PS50931"/>
    </source>
</evidence>
<dbReference type="SUPFAM" id="SSF53850">
    <property type="entry name" value="Periplasmic binding protein-like II"/>
    <property type="match status" value="1"/>
</dbReference>
<dbReference type="FunFam" id="1.10.10.10:FF:000001">
    <property type="entry name" value="LysR family transcriptional regulator"/>
    <property type="match status" value="1"/>
</dbReference>
<dbReference type="PANTHER" id="PTHR30346:SF28">
    <property type="entry name" value="HTH-TYPE TRANSCRIPTIONAL REGULATOR CYNR"/>
    <property type="match status" value="1"/>
</dbReference>
<dbReference type="InterPro" id="IPR036388">
    <property type="entry name" value="WH-like_DNA-bd_sf"/>
</dbReference>
<evidence type="ECO:0000256" key="3">
    <source>
        <dbReference type="ARBA" id="ARBA00023125"/>
    </source>
</evidence>
<evidence type="ECO:0000313" key="6">
    <source>
        <dbReference type="EMBL" id="MBF1352383.1"/>
    </source>
</evidence>
<feature type="domain" description="HTH lysR-type" evidence="5">
    <location>
        <begin position="1"/>
        <end position="59"/>
    </location>
</feature>
<protein>
    <submittedName>
        <fullName evidence="6">LysR family transcriptional regulator</fullName>
    </submittedName>
</protein>
<sequence length="290" mass="33149">MNDRQIKAFVEAARLLNFTKAAEKLYVPQSQVSRAIKGLEDELGVILFDRENSRSIKLSLAGEKYYSLFKRFDAELAKTRESLRDETHELRLGYNIGWNISHFLTEVIDRCRETYDDFSVRIECLSFETLMNKLQSGQLDAVLSLDDYMQGTSELGIEYEVVTEVNRSIIYSHKLLDRKVNSPKELKGAKMFVAEDPKLREIISLIGFNLRPYNFIPEIEVVPNLESMFANVQNARGIILADEWVSVGGGTEIHSIGIGSKANVALAWHENAPNREVKLFKEELKRHFKG</sequence>
<dbReference type="PANTHER" id="PTHR30346">
    <property type="entry name" value="TRANSCRIPTIONAL DUAL REGULATOR HCAR-RELATED"/>
    <property type="match status" value="1"/>
</dbReference>